<keyword evidence="1" id="KW-0175">Coiled coil</keyword>
<dbReference type="STRING" id="99656.SAMN05421659_10549"/>
<name>A0A1I0PF98_9FIRM</name>
<accession>A0A1I0PF98</accession>
<dbReference type="InterPro" id="IPR010310">
    <property type="entry name" value="T7SS_ESAT-6-like"/>
</dbReference>
<keyword evidence="3" id="KW-1185">Reference proteome</keyword>
<evidence type="ECO:0000313" key="3">
    <source>
        <dbReference type="Proteomes" id="UP000199701"/>
    </source>
</evidence>
<feature type="coiled-coil region" evidence="1">
    <location>
        <begin position="51"/>
        <end position="85"/>
    </location>
</feature>
<evidence type="ECO:0000313" key="2">
    <source>
        <dbReference type="EMBL" id="SEW13125.1"/>
    </source>
</evidence>
<dbReference type="EMBL" id="FOJI01000005">
    <property type="protein sequence ID" value="SEW13125.1"/>
    <property type="molecule type" value="Genomic_DNA"/>
</dbReference>
<dbReference type="Pfam" id="PF06013">
    <property type="entry name" value="WXG100"/>
    <property type="match status" value="1"/>
</dbReference>
<dbReference type="SUPFAM" id="SSF140453">
    <property type="entry name" value="EsxAB dimer-like"/>
    <property type="match status" value="1"/>
</dbReference>
<dbReference type="Gene3D" id="1.10.287.1060">
    <property type="entry name" value="ESAT-6-like"/>
    <property type="match status" value="1"/>
</dbReference>
<proteinExistence type="predicted"/>
<gene>
    <name evidence="2" type="ORF">SAMN05421659_10549</name>
</gene>
<dbReference type="Proteomes" id="UP000199701">
    <property type="component" value="Unassembled WGS sequence"/>
</dbReference>
<dbReference type="RefSeq" id="WP_092452364.1">
    <property type="nucleotide sequence ID" value="NZ_FOJI01000005.1"/>
</dbReference>
<dbReference type="InterPro" id="IPR036689">
    <property type="entry name" value="ESAT-6-like_sf"/>
</dbReference>
<protein>
    <submittedName>
        <fullName evidence="2">WXG100 family type VII secretion target</fullName>
    </submittedName>
</protein>
<reference evidence="2 3" key="1">
    <citation type="submission" date="2016-10" db="EMBL/GenBank/DDBJ databases">
        <authorList>
            <person name="de Groot N.N."/>
        </authorList>
    </citation>
    <scope>NUCLEOTIDE SEQUENCE [LARGE SCALE GENOMIC DNA]</scope>
    <source>
        <strain evidence="2 3">DSM 9179</strain>
    </source>
</reference>
<organism evidence="2 3">
    <name type="scientific">[Clostridium] fimetarium</name>
    <dbReference type="NCBI Taxonomy" id="99656"/>
    <lineage>
        <taxon>Bacteria</taxon>
        <taxon>Bacillati</taxon>
        <taxon>Bacillota</taxon>
        <taxon>Clostridia</taxon>
        <taxon>Lachnospirales</taxon>
        <taxon>Lachnospiraceae</taxon>
    </lineage>
</organism>
<sequence length="101" mass="11207">MSTSSVQRIDTAAFEDAITKIDKVVTSFGTTKDSIVLSTDSLLSTWTGKGKDMFEKAYTSLKTELVDEEENLQTISEDLKAMKESYDEWDAATKSSFLSDC</sequence>
<dbReference type="AlphaFoldDB" id="A0A1I0PF98"/>
<evidence type="ECO:0000256" key="1">
    <source>
        <dbReference type="SAM" id="Coils"/>
    </source>
</evidence>